<dbReference type="SUPFAM" id="SSF75553">
    <property type="entry name" value="Smc hinge domain"/>
    <property type="match status" value="1"/>
</dbReference>
<dbReference type="GO" id="GO:0030261">
    <property type="term" value="P:chromosome condensation"/>
    <property type="evidence" value="ECO:0007669"/>
    <property type="project" value="UniProtKB-KW"/>
</dbReference>
<feature type="coiled-coil region" evidence="12">
    <location>
        <begin position="992"/>
        <end position="1019"/>
    </location>
</feature>
<dbReference type="EMBL" id="BEYU01000144">
    <property type="protein sequence ID" value="GBG33111.1"/>
    <property type="molecule type" value="Genomic_DNA"/>
</dbReference>
<feature type="coiled-coil region" evidence="12">
    <location>
        <begin position="260"/>
        <end position="309"/>
    </location>
</feature>
<dbReference type="InterPro" id="IPR003395">
    <property type="entry name" value="RecF/RecN/SMC_N"/>
</dbReference>
<keyword evidence="5" id="KW-0498">Mitosis</keyword>
<dbReference type="AlphaFoldDB" id="A0A2R5GXH4"/>
<keyword evidence="9 11" id="KW-0539">Nucleus</keyword>
<evidence type="ECO:0000256" key="9">
    <source>
        <dbReference type="ARBA" id="ARBA00023242"/>
    </source>
</evidence>
<organism evidence="15 16">
    <name type="scientific">Hondaea fermentalgiana</name>
    <dbReference type="NCBI Taxonomy" id="2315210"/>
    <lineage>
        <taxon>Eukaryota</taxon>
        <taxon>Sar</taxon>
        <taxon>Stramenopiles</taxon>
        <taxon>Bigyra</taxon>
        <taxon>Labyrinthulomycetes</taxon>
        <taxon>Thraustochytrida</taxon>
        <taxon>Thraustochytriidae</taxon>
        <taxon>Hondaea</taxon>
    </lineage>
</organism>
<evidence type="ECO:0000256" key="1">
    <source>
        <dbReference type="ARBA" id="ARBA00004123"/>
    </source>
</evidence>
<keyword evidence="16" id="KW-1185">Reference proteome</keyword>
<comment type="similarity">
    <text evidence="2">Belongs to the SMC family. SMC2 subfamily.</text>
</comment>
<feature type="coiled-coil region" evidence="12">
    <location>
        <begin position="682"/>
        <end position="709"/>
    </location>
</feature>
<gene>
    <name evidence="15" type="ORF">FCC1311_093352</name>
</gene>
<evidence type="ECO:0000256" key="12">
    <source>
        <dbReference type="SAM" id="Coils"/>
    </source>
</evidence>
<proteinExistence type="inferred from homology"/>
<evidence type="ECO:0000256" key="3">
    <source>
        <dbReference type="ARBA" id="ARBA00022618"/>
    </source>
</evidence>
<sequence length="1221" mass="133999">MFIKEIIVDGFKSYANRTVVPDFDPQFNAITGLNGSGKSNILDSICFVLGITQLSQVRVANLQGLVYKQGQSGVTKASVSIVFNNSDRERAPVGYENDNEITVTRQVVIGGRNKYLINGRSVQAKEVQNLFHSVQLNVNNPHFLIMQGRITKVLNMKPPEILGMIEEAVGTRMYESKKADAQRKMEQKQTKVDEIETLLAEEITPKLDKLRNEKQSYLKWASQNTEIERLQRFCVAHRYYECVKLVTDADAHESTLASQIQALETEMNDMRATLEDMRESEAAIGGEAVKKLEKRVEKLAAREDEASKVLVKGTSRFENVKAKQAKLQAKQQSMIDQQAAFADLRVAARTRIDQAKSALEAEAANYAAAKRTLSNAQLALQAANAGLDNSAADGEDGDAQQLTMEEKLVGLRSAAEAAATEVTQQKMKLDHAKKDLKAVAAQVKKAKSANTKSQNELEKYTRAVAALEAEVSAIDYNPEAAADLEAGLEAKASELVEAKDKAEQLAAQLTAFDFEYADPSADFDRSKVKGTVASLIDVPNKSHAPALEVVAGGKLFQVVVDAVDTGKALLDKGKLKRRVTIIPLDKVASKPIAESKLQAAGEIAAERNGTAQSALSLVGFDDEVARAMEYVFGTTLVCDSLTTARSVTFDKRVSVKSVTLDGDAFDPQGTLSGGSRSTRGSALAQLQRLREFRAQVASAEKEIADGKRKLAGWTASAKAYAKASSKLDLARHELGLVKERIGSTPFAQLLQKQEGLETTLSTLTEGIAAAGERREKALADAAAMEEEMKDMEAARSNLITKAQNALQQAKDQFSAAEGQYQKAQGAADSAELALEDLDKEEASMEESLLASQTQTSDGQEELDALEADVNQLKEAHQEALAALEACRAELDACRAELGKIAKSRAKIEDRMQACELKTKELESDKKRIDVNSRDAAREGKQLRANNPWIASEEQFFGKPHTDYDFAARNPSQAKKRLAELDAAQNKMSRNVNKKVMGMIDKAEQEYEDLNRKRTIIEKDRKTIERVIKDLDTKAEQALQTSWEKVNADFGSIFSTLLPGTQAKLEPPEGGTIRDGLEVRVAFGETWKKSLTELSGGQRSLLALSLILALLLFKPAPMYILDEVDAALDLSHTQNIGQMLRTHFAHSQFIVVSLKEGMFNNANVIFRTKFVDGVSTVTRTSNKDHIKRLKYEEKTAAANKRADKLEKSKKRSRADQNIAVNQ</sequence>
<comment type="caution">
    <text evidence="15">The sequence shown here is derived from an EMBL/GenBank/DDBJ whole genome shotgun (WGS) entry which is preliminary data.</text>
</comment>
<dbReference type="FunCoup" id="A0A2R5GXH4">
    <property type="interactions" value="341"/>
</dbReference>
<keyword evidence="3" id="KW-0132">Cell division</keyword>
<dbReference type="GO" id="GO:0005524">
    <property type="term" value="F:ATP binding"/>
    <property type="evidence" value="ECO:0007669"/>
    <property type="project" value="UniProtKB-KW"/>
</dbReference>
<dbReference type="Gene3D" id="3.40.50.300">
    <property type="entry name" value="P-loop containing nucleotide triphosphate hydrolases"/>
    <property type="match status" value="2"/>
</dbReference>
<evidence type="ECO:0000256" key="6">
    <source>
        <dbReference type="ARBA" id="ARBA00022840"/>
    </source>
</evidence>
<dbReference type="GO" id="GO:0016887">
    <property type="term" value="F:ATP hydrolysis activity"/>
    <property type="evidence" value="ECO:0007669"/>
    <property type="project" value="InterPro"/>
</dbReference>
<evidence type="ECO:0000256" key="13">
    <source>
        <dbReference type="SAM" id="MobiDB-lite"/>
    </source>
</evidence>
<evidence type="ECO:0000256" key="2">
    <source>
        <dbReference type="ARBA" id="ARBA00005231"/>
    </source>
</evidence>
<evidence type="ECO:0000313" key="16">
    <source>
        <dbReference type="Proteomes" id="UP000241890"/>
    </source>
</evidence>
<accession>A0A2R5GXH4</accession>
<feature type="domain" description="SMC hinge" evidence="14">
    <location>
        <begin position="526"/>
        <end position="648"/>
    </location>
</feature>
<feature type="coiled-coil region" evidence="12">
    <location>
        <begin position="171"/>
        <end position="198"/>
    </location>
</feature>
<dbReference type="Pfam" id="PF06470">
    <property type="entry name" value="SMC_hinge"/>
    <property type="match status" value="1"/>
</dbReference>
<dbReference type="InterPro" id="IPR027120">
    <property type="entry name" value="Smc2_ABC"/>
</dbReference>
<protein>
    <recommendedName>
        <fullName evidence="11">Structural maintenance of chromosomes protein</fullName>
    </recommendedName>
</protein>
<evidence type="ECO:0000256" key="5">
    <source>
        <dbReference type="ARBA" id="ARBA00022776"/>
    </source>
</evidence>
<dbReference type="SUPFAM" id="SSF52540">
    <property type="entry name" value="P-loop containing nucleoside triphosphate hydrolases"/>
    <property type="match status" value="1"/>
</dbReference>
<dbReference type="Proteomes" id="UP000241890">
    <property type="component" value="Unassembled WGS sequence"/>
</dbReference>
<dbReference type="PIRSF" id="PIRSF005719">
    <property type="entry name" value="SMC"/>
    <property type="match status" value="1"/>
</dbReference>
<keyword evidence="6" id="KW-0067">ATP-binding</keyword>
<dbReference type="OrthoDB" id="10255539at2759"/>
<dbReference type="CDD" id="cd03273">
    <property type="entry name" value="ABC_SMC2_euk"/>
    <property type="match status" value="1"/>
</dbReference>
<evidence type="ECO:0000256" key="7">
    <source>
        <dbReference type="ARBA" id="ARBA00023054"/>
    </source>
</evidence>
<evidence type="ECO:0000256" key="8">
    <source>
        <dbReference type="ARBA" id="ARBA00023067"/>
    </source>
</evidence>
<dbReference type="InParanoid" id="A0A2R5GXH4"/>
<dbReference type="PANTHER" id="PTHR43977">
    <property type="entry name" value="STRUCTURAL MAINTENANCE OF CHROMOSOMES PROTEIN 3"/>
    <property type="match status" value="1"/>
</dbReference>
<keyword evidence="8" id="KW-0226">DNA condensation</keyword>
<dbReference type="InterPro" id="IPR036277">
    <property type="entry name" value="SMC_hinge_sf"/>
</dbReference>
<feature type="region of interest" description="Disordered" evidence="13">
    <location>
        <begin position="1198"/>
        <end position="1221"/>
    </location>
</feature>
<dbReference type="Gene3D" id="1.20.1060.20">
    <property type="match status" value="1"/>
</dbReference>
<evidence type="ECO:0000256" key="4">
    <source>
        <dbReference type="ARBA" id="ARBA00022741"/>
    </source>
</evidence>
<feature type="region of interest" description="Disordered" evidence="13">
    <location>
        <begin position="841"/>
        <end position="860"/>
    </location>
</feature>
<evidence type="ECO:0000259" key="14">
    <source>
        <dbReference type="SMART" id="SM00968"/>
    </source>
</evidence>
<dbReference type="SMART" id="SM00968">
    <property type="entry name" value="SMC_hinge"/>
    <property type="match status" value="1"/>
</dbReference>
<feature type="coiled-coil region" evidence="12">
    <location>
        <begin position="429"/>
        <end position="508"/>
    </location>
</feature>
<keyword evidence="7 12" id="KW-0175">Coiled coil</keyword>
<keyword evidence="10" id="KW-0131">Cell cycle</keyword>
<reference evidence="15 16" key="1">
    <citation type="submission" date="2017-12" db="EMBL/GenBank/DDBJ databases">
        <title>Sequencing, de novo assembly and annotation of complete genome of a new Thraustochytrid species, strain FCC1311.</title>
        <authorList>
            <person name="Sedici K."/>
            <person name="Godart F."/>
            <person name="Aiese Cigliano R."/>
            <person name="Sanseverino W."/>
            <person name="Barakat M."/>
            <person name="Ortet P."/>
            <person name="Marechal E."/>
            <person name="Cagnac O."/>
            <person name="Amato A."/>
        </authorList>
    </citation>
    <scope>NUCLEOTIDE SEQUENCE [LARGE SCALE GENOMIC DNA]</scope>
</reference>
<dbReference type="GO" id="GO:0051301">
    <property type="term" value="P:cell division"/>
    <property type="evidence" value="ECO:0007669"/>
    <property type="project" value="UniProtKB-KW"/>
</dbReference>
<name>A0A2R5GXH4_9STRA</name>
<dbReference type="FunFam" id="3.40.50.300:FF:000278">
    <property type="entry name" value="Structural maintenance of chromosomes 2"/>
    <property type="match status" value="1"/>
</dbReference>
<dbReference type="GO" id="GO:0005634">
    <property type="term" value="C:nucleus"/>
    <property type="evidence" value="ECO:0007669"/>
    <property type="project" value="UniProtKB-SubCell"/>
</dbReference>
<evidence type="ECO:0000313" key="15">
    <source>
        <dbReference type="EMBL" id="GBG33111.1"/>
    </source>
</evidence>
<dbReference type="InterPro" id="IPR024704">
    <property type="entry name" value="SMC"/>
</dbReference>
<dbReference type="FunFam" id="3.40.50.300:FF:000385">
    <property type="entry name" value="Structural maintenance of chromosomes 2"/>
    <property type="match status" value="1"/>
</dbReference>
<dbReference type="InterPro" id="IPR010935">
    <property type="entry name" value="SMC_hinge"/>
</dbReference>
<evidence type="ECO:0000256" key="11">
    <source>
        <dbReference type="PIRNR" id="PIRNR005719"/>
    </source>
</evidence>
<keyword evidence="4" id="KW-0547">Nucleotide-binding</keyword>
<comment type="subcellular location">
    <subcellularLocation>
        <location evidence="1 11">Nucleus</location>
    </subcellularLocation>
</comment>
<evidence type="ECO:0000256" key="10">
    <source>
        <dbReference type="ARBA" id="ARBA00023306"/>
    </source>
</evidence>
<dbReference type="Pfam" id="PF02463">
    <property type="entry name" value="SMC_N"/>
    <property type="match status" value="1"/>
</dbReference>
<dbReference type="InterPro" id="IPR027417">
    <property type="entry name" value="P-loop_NTPase"/>
</dbReference>
<dbReference type="GO" id="GO:0005694">
    <property type="term" value="C:chromosome"/>
    <property type="evidence" value="ECO:0007669"/>
    <property type="project" value="InterPro"/>
</dbReference>
<dbReference type="Gene3D" id="3.30.70.1620">
    <property type="match status" value="1"/>
</dbReference>